<dbReference type="EMBL" id="OZ075121">
    <property type="protein sequence ID" value="CAL4897793.1"/>
    <property type="molecule type" value="Genomic_DNA"/>
</dbReference>
<protein>
    <submittedName>
        <fullName evidence="2">Uncharacterized protein</fullName>
    </submittedName>
</protein>
<feature type="region of interest" description="Disordered" evidence="1">
    <location>
        <begin position="43"/>
        <end position="66"/>
    </location>
</feature>
<feature type="region of interest" description="Disordered" evidence="1">
    <location>
        <begin position="1"/>
        <end position="26"/>
    </location>
</feature>
<dbReference type="PANTHER" id="PTHR33085:SF42">
    <property type="entry name" value="DUF1618 DOMAIN-CONTAINING PROTEIN"/>
    <property type="match status" value="1"/>
</dbReference>
<dbReference type="AlphaFoldDB" id="A0ABC8VWP8"/>
<organism evidence="2 3">
    <name type="scientific">Urochloa decumbens</name>
    <dbReference type="NCBI Taxonomy" id="240449"/>
    <lineage>
        <taxon>Eukaryota</taxon>
        <taxon>Viridiplantae</taxon>
        <taxon>Streptophyta</taxon>
        <taxon>Embryophyta</taxon>
        <taxon>Tracheophyta</taxon>
        <taxon>Spermatophyta</taxon>
        <taxon>Magnoliopsida</taxon>
        <taxon>Liliopsida</taxon>
        <taxon>Poales</taxon>
        <taxon>Poaceae</taxon>
        <taxon>PACMAD clade</taxon>
        <taxon>Panicoideae</taxon>
        <taxon>Panicodae</taxon>
        <taxon>Paniceae</taxon>
        <taxon>Melinidinae</taxon>
        <taxon>Urochloa</taxon>
    </lineage>
</organism>
<proteinExistence type="predicted"/>
<gene>
    <name evidence="2" type="ORF">URODEC1_LOCUS7439</name>
</gene>
<name>A0ABC8VWP8_9POAL</name>
<dbReference type="InterPro" id="IPR012871">
    <property type="entry name" value="DUF1668_ORYSA"/>
</dbReference>
<dbReference type="Proteomes" id="UP001497457">
    <property type="component" value="Chromosome 11b"/>
</dbReference>
<dbReference type="PANTHER" id="PTHR33085">
    <property type="entry name" value="OS12G0113100 PROTEIN-RELATED"/>
    <property type="match status" value="1"/>
</dbReference>
<evidence type="ECO:0000313" key="3">
    <source>
        <dbReference type="Proteomes" id="UP001497457"/>
    </source>
</evidence>
<keyword evidence="3" id="KW-1185">Reference proteome</keyword>
<dbReference type="Pfam" id="PF07893">
    <property type="entry name" value="DUF1668"/>
    <property type="match status" value="1"/>
</dbReference>
<feature type="compositionally biased region" description="Acidic residues" evidence="1">
    <location>
        <begin position="362"/>
        <end position="375"/>
    </location>
</feature>
<evidence type="ECO:0000313" key="2">
    <source>
        <dbReference type="EMBL" id="CAL4897793.1"/>
    </source>
</evidence>
<sequence>MARPKRRRGDGDPNGPPTAARPQEERRLYLIFDDYPWGYSVREMNLPPPPSSRRDEAASSSASGERRRFPPPIICFEASRGYPLNFAAAGTAIVSTHSRRDPSGDSSVPDGFLPIVDVRWRGVTFGPGQAYPYIPIYLPTVGGDAVFALDASSFSRLSLAPLWPPRLEHRGGDPAGPRHGIHGEPPWWAWQDLPPPPFNRSYDAALTSYAVPGDGRTFLFSAEIDDPIEATLLPDRVTVVFGEVTSRPATFAFDTAALAWERRGEWALPFAGRGHFVPSLDAFVGLSGDPATSGHPCSCSAAAVATAGGGGGSPPAWKLGKEKLFSEDPAETHVGATVLYTGNGSEFCLVECVSIAEHGDGDGDDAAADQEEEHDEETRRRCHVYRLTTFSLSYDDNGDLTTAGTCRVQCYEVPEETTEKFLRKDPVAFWL</sequence>
<evidence type="ECO:0000256" key="1">
    <source>
        <dbReference type="SAM" id="MobiDB-lite"/>
    </source>
</evidence>
<feature type="region of interest" description="Disordered" evidence="1">
    <location>
        <begin position="360"/>
        <end position="379"/>
    </location>
</feature>
<reference evidence="3" key="1">
    <citation type="submission" date="2024-06" db="EMBL/GenBank/DDBJ databases">
        <authorList>
            <person name="Ryan C."/>
        </authorList>
    </citation>
    <scope>NUCLEOTIDE SEQUENCE [LARGE SCALE GENOMIC DNA]</scope>
</reference>
<accession>A0ABC8VWP8</accession>
<reference evidence="2 3" key="2">
    <citation type="submission" date="2024-10" db="EMBL/GenBank/DDBJ databases">
        <authorList>
            <person name="Ryan C."/>
        </authorList>
    </citation>
    <scope>NUCLEOTIDE SEQUENCE [LARGE SCALE GENOMIC DNA]</scope>
</reference>